<comment type="caution">
    <text evidence="2">The sequence shown here is derived from an EMBL/GenBank/DDBJ whole genome shotgun (WGS) entry which is preliminary data.</text>
</comment>
<evidence type="ECO:0000259" key="1">
    <source>
        <dbReference type="PROSITE" id="PS51186"/>
    </source>
</evidence>
<evidence type="ECO:0000313" key="3">
    <source>
        <dbReference type="Proteomes" id="UP001193501"/>
    </source>
</evidence>
<feature type="domain" description="N-acetyltransferase" evidence="1">
    <location>
        <begin position="9"/>
        <end position="160"/>
    </location>
</feature>
<dbReference type="AlphaFoldDB" id="A0AAE4Y823"/>
<dbReference type="Proteomes" id="UP001193501">
    <property type="component" value="Unassembled WGS sequence"/>
</dbReference>
<gene>
    <name evidence="2" type="ORF">GV832_04910</name>
</gene>
<dbReference type="PROSITE" id="PS51186">
    <property type="entry name" value="GNAT"/>
    <property type="match status" value="1"/>
</dbReference>
<dbReference type="PANTHER" id="PTHR43792">
    <property type="entry name" value="GNAT FAMILY, PUTATIVE (AFU_ORTHOLOGUE AFUA_3G00765)-RELATED-RELATED"/>
    <property type="match status" value="1"/>
</dbReference>
<dbReference type="RefSeq" id="WP_168773730.1">
    <property type="nucleotide sequence ID" value="NZ_JAABNR010000004.1"/>
</dbReference>
<evidence type="ECO:0000313" key="2">
    <source>
        <dbReference type="EMBL" id="NBZ86912.1"/>
    </source>
</evidence>
<accession>A0AAE4Y823</accession>
<dbReference type="InterPro" id="IPR051531">
    <property type="entry name" value="N-acetyltransferase"/>
</dbReference>
<dbReference type="InterPro" id="IPR016181">
    <property type="entry name" value="Acyl_CoA_acyltransferase"/>
</dbReference>
<dbReference type="InterPro" id="IPR000182">
    <property type="entry name" value="GNAT_dom"/>
</dbReference>
<sequence>MERIVTPRLTLRPVAPQDQAPVVAGLNDLAVSGWLSVVPHPYGPQDFEHFVTEIARPGRTWTIEEAGVFAGIVGLENAALGYWLMPSAHGRGIATEAAGAVLAAHFAAGGGDLVSGYFEGNQRSARVLGKLGFAETGRDVKFCRALGQDRAHVTLGLTERAFRLSAFNLA</sequence>
<dbReference type="GO" id="GO:0016747">
    <property type="term" value="F:acyltransferase activity, transferring groups other than amino-acyl groups"/>
    <property type="evidence" value="ECO:0007669"/>
    <property type="project" value="InterPro"/>
</dbReference>
<dbReference type="Pfam" id="PF13302">
    <property type="entry name" value="Acetyltransf_3"/>
    <property type="match status" value="1"/>
</dbReference>
<protein>
    <submittedName>
        <fullName evidence="2">GNAT family N-acetyltransferase</fullName>
    </submittedName>
</protein>
<keyword evidence="3" id="KW-1185">Reference proteome</keyword>
<dbReference type="EMBL" id="JAABNR010000004">
    <property type="protein sequence ID" value="NBZ86912.1"/>
    <property type="molecule type" value="Genomic_DNA"/>
</dbReference>
<dbReference type="Gene3D" id="3.40.630.30">
    <property type="match status" value="1"/>
</dbReference>
<name>A0AAE4Y823_9RHOB</name>
<proteinExistence type="predicted"/>
<reference evidence="2" key="1">
    <citation type="submission" date="2020-01" db="EMBL/GenBank/DDBJ databases">
        <authorList>
            <person name="Chen W.-M."/>
        </authorList>
    </citation>
    <scope>NUCLEOTIDE SEQUENCE</scope>
    <source>
        <strain evidence="2">CYK-10</strain>
    </source>
</reference>
<organism evidence="2 3">
    <name type="scientific">Stagnihabitans tardus</name>
    <dbReference type="NCBI Taxonomy" id="2699202"/>
    <lineage>
        <taxon>Bacteria</taxon>
        <taxon>Pseudomonadati</taxon>
        <taxon>Pseudomonadota</taxon>
        <taxon>Alphaproteobacteria</taxon>
        <taxon>Rhodobacterales</taxon>
        <taxon>Paracoccaceae</taxon>
        <taxon>Stagnihabitans</taxon>
    </lineage>
</organism>
<dbReference type="SUPFAM" id="SSF55729">
    <property type="entry name" value="Acyl-CoA N-acyltransferases (Nat)"/>
    <property type="match status" value="1"/>
</dbReference>